<dbReference type="STRING" id="174720.A0A0N5CAU0"/>
<dbReference type="PANTHER" id="PTHR11472">
    <property type="entry name" value="DNA REPAIR DEAD HELICASE RAD3/XP-D SUBFAMILY MEMBER"/>
    <property type="match status" value="1"/>
</dbReference>
<reference evidence="2" key="1">
    <citation type="submission" date="2017-02" db="UniProtKB">
        <authorList>
            <consortium name="WormBaseParasite"/>
        </authorList>
    </citation>
    <scope>IDENTIFICATION</scope>
</reference>
<dbReference type="AlphaFoldDB" id="A0A0N5CAU0"/>
<dbReference type="Proteomes" id="UP000046392">
    <property type="component" value="Unplaced"/>
</dbReference>
<sequence>MNEEYGIDNMRSNKQEMSYLTGCLPQRKYLFQFINMLIGWFQSFASEVLKERLKTDEQSKVYRTSERVRSLFGSKLLIYKNDPFELEKLKVSLTCCSTIDYGKSRTICNSSDGCDGCHKGHEKNSKVTYGDFIGGRKCGKIKENCTVKLDIWCLDPSLCFADVFHNVHSNILASGTLFPINTFISELGMKFEPIVRGDQIIPKEQIFASVIDVGPRNKDIICTRNEILSG</sequence>
<dbReference type="Gene3D" id="1.10.275.40">
    <property type="match status" value="1"/>
</dbReference>
<protein>
    <submittedName>
        <fullName evidence="2">DUF4773 domain-containing protein</fullName>
    </submittedName>
</protein>
<keyword evidence="1" id="KW-1185">Reference proteome</keyword>
<dbReference type="PANTHER" id="PTHR11472:SF47">
    <property type="entry name" value="FANCONI ANEMIA GROUP J PROTEIN"/>
    <property type="match status" value="1"/>
</dbReference>
<dbReference type="GO" id="GO:1990918">
    <property type="term" value="P:double-strand break repair involved in meiotic recombination"/>
    <property type="evidence" value="ECO:0007669"/>
    <property type="project" value="TreeGrafter"/>
</dbReference>
<dbReference type="Gene3D" id="3.40.50.300">
    <property type="entry name" value="P-loop containing nucleotide triphosphate hydrolases"/>
    <property type="match status" value="1"/>
</dbReference>
<accession>A0A0N5CAU0</accession>
<evidence type="ECO:0000313" key="1">
    <source>
        <dbReference type="Proteomes" id="UP000046392"/>
    </source>
</evidence>
<evidence type="ECO:0000313" key="2">
    <source>
        <dbReference type="WBParaSite" id="SPAL_0001500900.1"/>
    </source>
</evidence>
<dbReference type="InterPro" id="IPR045028">
    <property type="entry name" value="DinG/Rad3-like"/>
</dbReference>
<dbReference type="WBParaSite" id="SPAL_0001500900.1">
    <property type="protein sequence ID" value="SPAL_0001500900.1"/>
    <property type="gene ID" value="SPAL_0001500900"/>
</dbReference>
<proteinExistence type="predicted"/>
<dbReference type="GO" id="GO:0005634">
    <property type="term" value="C:nucleus"/>
    <property type="evidence" value="ECO:0007669"/>
    <property type="project" value="TreeGrafter"/>
</dbReference>
<organism evidence="1 2">
    <name type="scientific">Strongyloides papillosus</name>
    <name type="common">Intestinal threadworm</name>
    <dbReference type="NCBI Taxonomy" id="174720"/>
    <lineage>
        <taxon>Eukaryota</taxon>
        <taxon>Metazoa</taxon>
        <taxon>Ecdysozoa</taxon>
        <taxon>Nematoda</taxon>
        <taxon>Chromadorea</taxon>
        <taxon>Rhabditida</taxon>
        <taxon>Tylenchina</taxon>
        <taxon>Panagrolaimomorpha</taxon>
        <taxon>Strongyloidoidea</taxon>
        <taxon>Strongyloididae</taxon>
        <taxon>Strongyloides</taxon>
    </lineage>
</organism>
<dbReference type="GO" id="GO:0003678">
    <property type="term" value="F:DNA helicase activity"/>
    <property type="evidence" value="ECO:0007669"/>
    <property type="project" value="TreeGrafter"/>
</dbReference>
<dbReference type="InterPro" id="IPR027417">
    <property type="entry name" value="P-loop_NTPase"/>
</dbReference>
<name>A0A0N5CAU0_STREA</name>
<dbReference type="GO" id="GO:0006289">
    <property type="term" value="P:nucleotide-excision repair"/>
    <property type="evidence" value="ECO:0007669"/>
    <property type="project" value="TreeGrafter"/>
</dbReference>